<proteinExistence type="predicted"/>
<dbReference type="EnsemblMetazoa" id="SCAU011001-RC">
    <property type="protein sequence ID" value="SCAU011001-PC"/>
    <property type="gene ID" value="SCAU011001"/>
</dbReference>
<dbReference type="OrthoDB" id="8177523at2759"/>
<dbReference type="EnsemblMetazoa" id="SCAU011001-RB">
    <property type="protein sequence ID" value="SCAU011001-PB"/>
    <property type="gene ID" value="SCAU011001"/>
</dbReference>
<evidence type="ECO:0000256" key="1">
    <source>
        <dbReference type="SAM" id="MobiDB-lite"/>
    </source>
</evidence>
<organism evidence="3 4">
    <name type="scientific">Stomoxys calcitrans</name>
    <name type="common">Stable fly</name>
    <name type="synonym">Conops calcitrans</name>
    <dbReference type="NCBI Taxonomy" id="35570"/>
    <lineage>
        <taxon>Eukaryota</taxon>
        <taxon>Metazoa</taxon>
        <taxon>Ecdysozoa</taxon>
        <taxon>Arthropoda</taxon>
        <taxon>Hexapoda</taxon>
        <taxon>Insecta</taxon>
        <taxon>Pterygota</taxon>
        <taxon>Neoptera</taxon>
        <taxon>Endopterygota</taxon>
        <taxon>Diptera</taxon>
        <taxon>Brachycera</taxon>
        <taxon>Muscomorpha</taxon>
        <taxon>Muscoidea</taxon>
        <taxon>Muscidae</taxon>
        <taxon>Stomoxys</taxon>
    </lineage>
</organism>
<dbReference type="Proteomes" id="UP000095300">
    <property type="component" value="Unassembled WGS sequence"/>
</dbReference>
<dbReference type="EnsemblMetazoa" id="SCAU011001-RE">
    <property type="protein sequence ID" value="SCAU011001-PE"/>
    <property type="gene ID" value="SCAU011001"/>
</dbReference>
<feature type="chain" id="PRO_5014271809" evidence="2">
    <location>
        <begin position="20"/>
        <end position="198"/>
    </location>
</feature>
<sequence>MLSLTIFVLAAHIIIACHSTRLPLEVYELTPNAAGGSDLKHKNLEYSTINGQQHFLSGGSSLSSNMHKPLMPHIGDDNGHRQHQSPPIFEEPELKMLTSLQDAAAATLTGAAAAAADGGATATTIATTSSTTTNQLDRRRSRQMLDMLQQKSHHDQTGNHKLPPSSGAGASGSIAGGAMANRAPKDVRILYQVGVSIP</sequence>
<feature type="compositionally biased region" description="Low complexity" evidence="1">
    <location>
        <begin position="165"/>
        <end position="177"/>
    </location>
</feature>
<keyword evidence="2" id="KW-0732">Signal</keyword>
<protein>
    <submittedName>
        <fullName evidence="3">Uncharacterized protein</fullName>
    </submittedName>
</protein>
<feature type="signal peptide" evidence="2">
    <location>
        <begin position="1"/>
        <end position="19"/>
    </location>
</feature>
<dbReference type="EnsemblMetazoa" id="SCAU011001-RD">
    <property type="protein sequence ID" value="SCAU011001-PD"/>
    <property type="gene ID" value="SCAU011001"/>
</dbReference>
<evidence type="ECO:0000313" key="4">
    <source>
        <dbReference type="Proteomes" id="UP000095300"/>
    </source>
</evidence>
<reference evidence="4" key="1">
    <citation type="submission" date="2015-05" db="EMBL/GenBank/DDBJ databases">
        <authorList>
            <person name="Wilson R.K."/>
            <person name="Warren W.C."/>
            <person name="Olafson P."/>
        </authorList>
    </citation>
    <scope>NUCLEOTIDE SEQUENCE [LARGE SCALE GENOMIC DNA]</scope>
    <source>
        <strain evidence="4">USDA</strain>
    </source>
</reference>
<name>A0A1I8PTM4_STOCA</name>
<dbReference type="AlphaFoldDB" id="A0A1I8PTM4"/>
<dbReference type="EnsemblMetazoa" id="SCAU011001-RA">
    <property type="protein sequence ID" value="SCAU011001-PA"/>
    <property type="gene ID" value="SCAU011001"/>
</dbReference>
<feature type="region of interest" description="Disordered" evidence="1">
    <location>
        <begin position="148"/>
        <end position="177"/>
    </location>
</feature>
<keyword evidence="4" id="KW-1185">Reference proteome</keyword>
<evidence type="ECO:0000313" key="3">
    <source>
        <dbReference type="EnsemblMetazoa" id="SCAU011001-PC"/>
    </source>
</evidence>
<dbReference type="VEuPathDB" id="VectorBase:SCAU011001"/>
<reference evidence="3" key="2">
    <citation type="submission" date="2020-05" db="UniProtKB">
        <authorList>
            <consortium name="EnsemblMetazoa"/>
        </authorList>
    </citation>
    <scope>IDENTIFICATION</scope>
    <source>
        <strain evidence="3">USDA</strain>
    </source>
</reference>
<accession>A0A1I8PTM4</accession>
<evidence type="ECO:0000256" key="2">
    <source>
        <dbReference type="SAM" id="SignalP"/>
    </source>
</evidence>
<gene>
    <name evidence="3" type="primary">106091329</name>
</gene>